<dbReference type="Proteomes" id="UP001374535">
    <property type="component" value="Chromosome 7"/>
</dbReference>
<keyword evidence="3" id="KW-1185">Reference proteome</keyword>
<organism evidence="2 3">
    <name type="scientific">Vigna mungo</name>
    <name type="common">Black gram</name>
    <name type="synonym">Phaseolus mungo</name>
    <dbReference type="NCBI Taxonomy" id="3915"/>
    <lineage>
        <taxon>Eukaryota</taxon>
        <taxon>Viridiplantae</taxon>
        <taxon>Streptophyta</taxon>
        <taxon>Embryophyta</taxon>
        <taxon>Tracheophyta</taxon>
        <taxon>Spermatophyta</taxon>
        <taxon>Magnoliopsida</taxon>
        <taxon>eudicotyledons</taxon>
        <taxon>Gunneridae</taxon>
        <taxon>Pentapetalae</taxon>
        <taxon>rosids</taxon>
        <taxon>fabids</taxon>
        <taxon>Fabales</taxon>
        <taxon>Fabaceae</taxon>
        <taxon>Papilionoideae</taxon>
        <taxon>50 kb inversion clade</taxon>
        <taxon>NPAAA clade</taxon>
        <taxon>indigoferoid/millettioid clade</taxon>
        <taxon>Phaseoleae</taxon>
        <taxon>Vigna</taxon>
    </lineage>
</organism>
<evidence type="ECO:0000256" key="1">
    <source>
        <dbReference type="SAM" id="MobiDB-lite"/>
    </source>
</evidence>
<sequence length="120" mass="13711">MLNKNVIYTTNKILQLETINTPIIDHKKIKLSTRTIKTTKRNILTHHHGEPQWRTINKQTIHKSNIMEGPQQKQRNTQQKEPYTPSNGVFQNSANAPPAPLCSINEIPKVVAVSVRNVRV</sequence>
<feature type="region of interest" description="Disordered" evidence="1">
    <location>
        <begin position="46"/>
        <end position="98"/>
    </location>
</feature>
<evidence type="ECO:0000313" key="2">
    <source>
        <dbReference type="EMBL" id="WVZ02552.1"/>
    </source>
</evidence>
<dbReference type="AlphaFoldDB" id="A0AAQ3RQ84"/>
<proteinExistence type="predicted"/>
<name>A0AAQ3RQ84_VIGMU</name>
<protein>
    <submittedName>
        <fullName evidence="2">Uncharacterized protein</fullName>
    </submittedName>
</protein>
<evidence type="ECO:0000313" key="3">
    <source>
        <dbReference type="Proteomes" id="UP001374535"/>
    </source>
</evidence>
<feature type="compositionally biased region" description="Polar residues" evidence="1">
    <location>
        <begin position="71"/>
        <end position="95"/>
    </location>
</feature>
<accession>A0AAQ3RQ84</accession>
<gene>
    <name evidence="2" type="ORF">V8G54_023358</name>
</gene>
<reference evidence="2 3" key="1">
    <citation type="journal article" date="2023" name="Life. Sci Alliance">
        <title>Evolutionary insights into 3D genome organization and epigenetic landscape of Vigna mungo.</title>
        <authorList>
            <person name="Junaid A."/>
            <person name="Singh B."/>
            <person name="Bhatia S."/>
        </authorList>
    </citation>
    <scope>NUCLEOTIDE SEQUENCE [LARGE SCALE GENOMIC DNA]</scope>
    <source>
        <strain evidence="2">Urdbean</strain>
    </source>
</reference>
<feature type="compositionally biased region" description="Polar residues" evidence="1">
    <location>
        <begin position="54"/>
        <end position="63"/>
    </location>
</feature>
<dbReference type="EMBL" id="CP144694">
    <property type="protein sequence ID" value="WVZ02552.1"/>
    <property type="molecule type" value="Genomic_DNA"/>
</dbReference>